<dbReference type="AlphaFoldDB" id="A0A372G9U8"/>
<evidence type="ECO:0000313" key="2">
    <source>
        <dbReference type="Proteomes" id="UP000262882"/>
    </source>
</evidence>
<name>A0A372G9U8_9ACTN</name>
<accession>A0A372G9U8</accession>
<evidence type="ECO:0000313" key="1">
    <source>
        <dbReference type="EMBL" id="RFS82164.1"/>
    </source>
</evidence>
<comment type="caution">
    <text evidence="1">The sequence shown here is derived from an EMBL/GenBank/DDBJ whole genome shotgun (WGS) entry which is preliminary data.</text>
</comment>
<organism evidence="1 2">
    <name type="scientific">Actinomadura spongiicola</name>
    <dbReference type="NCBI Taxonomy" id="2303421"/>
    <lineage>
        <taxon>Bacteria</taxon>
        <taxon>Bacillati</taxon>
        <taxon>Actinomycetota</taxon>
        <taxon>Actinomycetes</taxon>
        <taxon>Streptosporangiales</taxon>
        <taxon>Thermomonosporaceae</taxon>
        <taxon>Actinomadura</taxon>
    </lineage>
</organism>
<gene>
    <name evidence="1" type="ORF">D0T12_28400</name>
</gene>
<keyword evidence="2" id="KW-1185">Reference proteome</keyword>
<dbReference type="Proteomes" id="UP000262882">
    <property type="component" value="Unassembled WGS sequence"/>
</dbReference>
<protein>
    <submittedName>
        <fullName evidence="1">Uncharacterized protein</fullName>
    </submittedName>
</protein>
<proteinExistence type="predicted"/>
<reference evidence="1 2" key="1">
    <citation type="submission" date="2018-08" db="EMBL/GenBank/DDBJ databases">
        <title>Actinomadura spongicola sp. nov., isolated from marine sponge Leucetta chagosensis.</title>
        <authorList>
            <person name="Li L."/>
            <person name="Lin H.W."/>
        </authorList>
    </citation>
    <scope>NUCLEOTIDE SEQUENCE [LARGE SCALE GENOMIC DNA]</scope>
    <source>
        <strain evidence="1 2">LHW52907</strain>
    </source>
</reference>
<sequence>MPDPHPHAYSRLYQLREAMAAKGFAVELSGYVLTVVAPVDHGPRFMEEVTCRPRRDDGNRPWFFDSRGKPIVEADHITDAMVALSGMLRPTP</sequence>
<dbReference type="EMBL" id="QVNQ01000010">
    <property type="protein sequence ID" value="RFS82164.1"/>
    <property type="molecule type" value="Genomic_DNA"/>
</dbReference>